<reference evidence="1 2" key="2">
    <citation type="submission" date="2018-11" db="EMBL/GenBank/DDBJ databases">
        <authorList>
            <consortium name="Pathogen Informatics"/>
        </authorList>
    </citation>
    <scope>NUCLEOTIDE SEQUENCE [LARGE SCALE GENOMIC DNA]</scope>
</reference>
<evidence type="ECO:0000313" key="2">
    <source>
        <dbReference type="Proteomes" id="UP000267606"/>
    </source>
</evidence>
<dbReference type="WBParaSite" id="OFLC_0001468001-mRNA-1">
    <property type="protein sequence ID" value="OFLC_0001468001-mRNA-1"/>
    <property type="gene ID" value="OFLC_0001468001"/>
</dbReference>
<gene>
    <name evidence="1" type="ORF">OFLC_LOCUS14669</name>
</gene>
<protein>
    <submittedName>
        <fullName evidence="3">Ovule protein</fullName>
    </submittedName>
</protein>
<keyword evidence="2" id="KW-1185">Reference proteome</keyword>
<dbReference type="Proteomes" id="UP000267606">
    <property type="component" value="Unassembled WGS sequence"/>
</dbReference>
<evidence type="ECO:0000313" key="3">
    <source>
        <dbReference type="WBParaSite" id="OFLC_0001468001-mRNA-1"/>
    </source>
</evidence>
<accession>A0A183I4K7</accession>
<dbReference type="EMBL" id="UZAJ01041063">
    <property type="protein sequence ID" value="VDP18144.1"/>
    <property type="molecule type" value="Genomic_DNA"/>
</dbReference>
<reference evidence="3" key="1">
    <citation type="submission" date="2016-06" db="UniProtKB">
        <authorList>
            <consortium name="WormBaseParasite"/>
        </authorList>
    </citation>
    <scope>IDENTIFICATION</scope>
</reference>
<organism evidence="3">
    <name type="scientific">Onchocerca flexuosa</name>
    <dbReference type="NCBI Taxonomy" id="387005"/>
    <lineage>
        <taxon>Eukaryota</taxon>
        <taxon>Metazoa</taxon>
        <taxon>Ecdysozoa</taxon>
        <taxon>Nematoda</taxon>
        <taxon>Chromadorea</taxon>
        <taxon>Rhabditida</taxon>
        <taxon>Spirurina</taxon>
        <taxon>Spiruromorpha</taxon>
        <taxon>Filarioidea</taxon>
        <taxon>Onchocercidae</taxon>
        <taxon>Onchocerca</taxon>
    </lineage>
</organism>
<evidence type="ECO:0000313" key="1">
    <source>
        <dbReference type="EMBL" id="VDP18144.1"/>
    </source>
</evidence>
<name>A0A183I4K7_9BILA</name>
<proteinExistence type="predicted"/>
<sequence>MEKRLIEMTINHLNQPTIHWDRIRRHHLCRYRINCKQILLLWVLRRKFRLSFGVFEVYYQILSSKIKRSQSNCFLICCFLSLILNFKFY</sequence>
<dbReference type="AlphaFoldDB" id="A0A183I4K7"/>